<dbReference type="EMBL" id="KV007730">
    <property type="protein sequence ID" value="KZV31179.1"/>
    <property type="molecule type" value="Genomic_DNA"/>
</dbReference>
<keyword evidence="3" id="KW-1185">Reference proteome</keyword>
<dbReference type="Proteomes" id="UP000250235">
    <property type="component" value="Unassembled WGS sequence"/>
</dbReference>
<evidence type="ECO:0000259" key="1">
    <source>
        <dbReference type="PROSITE" id="PS50994"/>
    </source>
</evidence>
<dbReference type="SUPFAM" id="SSF53098">
    <property type="entry name" value="Ribonuclease H-like"/>
    <property type="match status" value="1"/>
</dbReference>
<dbReference type="AlphaFoldDB" id="A0A2Z7BCN7"/>
<evidence type="ECO:0000313" key="3">
    <source>
        <dbReference type="Proteomes" id="UP000250235"/>
    </source>
</evidence>
<dbReference type="GO" id="GO:0015074">
    <property type="term" value="P:DNA integration"/>
    <property type="evidence" value="ECO:0007669"/>
    <property type="project" value="InterPro"/>
</dbReference>
<sequence length="244" mass="28025">MGSYSDGFRCRFAKNSSGIQCNLGYIDRLTKSAHFVPVKTTYDLNKYAELYIKEIVRFHGIPSSIVSDIDPRFTSRFWKSLHQALGTKLTFSTAFHPQTDGQSERVIQVLEDLLRASVLDFSDRWDLKLPLIEFTYNNSYQASIEMAPYEALYGRKCRSTILWDDVGERTEIGPDVVEQTAEAVKIIRDRMKTAQSRQKSYADSRRRDLNFEVGDHVFLKVSPMKGVIRFGRKGKLSPRFVGPF</sequence>
<dbReference type="PANTHER" id="PTHR45835">
    <property type="entry name" value="YALI0A06105P"/>
    <property type="match status" value="1"/>
</dbReference>
<proteinExistence type="predicted"/>
<dbReference type="InterPro" id="IPR036397">
    <property type="entry name" value="RNaseH_sf"/>
</dbReference>
<protein>
    <submittedName>
        <fullName evidence="2">Retrotransposon protein, Ty3-gypsy subclass</fullName>
    </submittedName>
</protein>
<evidence type="ECO:0000313" key="2">
    <source>
        <dbReference type="EMBL" id="KZV31179.1"/>
    </source>
</evidence>
<reference evidence="2 3" key="1">
    <citation type="journal article" date="2015" name="Proc. Natl. Acad. Sci. U.S.A.">
        <title>The resurrection genome of Boea hygrometrica: A blueprint for survival of dehydration.</title>
        <authorList>
            <person name="Xiao L."/>
            <person name="Yang G."/>
            <person name="Zhang L."/>
            <person name="Yang X."/>
            <person name="Zhao S."/>
            <person name="Ji Z."/>
            <person name="Zhou Q."/>
            <person name="Hu M."/>
            <person name="Wang Y."/>
            <person name="Chen M."/>
            <person name="Xu Y."/>
            <person name="Jin H."/>
            <person name="Xiao X."/>
            <person name="Hu G."/>
            <person name="Bao F."/>
            <person name="Hu Y."/>
            <person name="Wan P."/>
            <person name="Li L."/>
            <person name="Deng X."/>
            <person name="Kuang T."/>
            <person name="Xiang C."/>
            <person name="Zhu J.K."/>
            <person name="Oliver M.J."/>
            <person name="He Y."/>
        </authorList>
    </citation>
    <scope>NUCLEOTIDE SEQUENCE [LARGE SCALE GENOMIC DNA]</scope>
    <source>
        <strain evidence="3">cv. XS01</strain>
    </source>
</reference>
<dbReference type="OrthoDB" id="115950at2759"/>
<feature type="domain" description="Integrase catalytic" evidence="1">
    <location>
        <begin position="26"/>
        <end position="156"/>
    </location>
</feature>
<name>A0A2Z7BCN7_9LAMI</name>
<dbReference type="PANTHER" id="PTHR45835:SF99">
    <property type="entry name" value="CHROMO DOMAIN-CONTAINING PROTEIN-RELATED"/>
    <property type="match status" value="1"/>
</dbReference>
<organism evidence="2 3">
    <name type="scientific">Dorcoceras hygrometricum</name>
    <dbReference type="NCBI Taxonomy" id="472368"/>
    <lineage>
        <taxon>Eukaryota</taxon>
        <taxon>Viridiplantae</taxon>
        <taxon>Streptophyta</taxon>
        <taxon>Embryophyta</taxon>
        <taxon>Tracheophyta</taxon>
        <taxon>Spermatophyta</taxon>
        <taxon>Magnoliopsida</taxon>
        <taxon>eudicotyledons</taxon>
        <taxon>Gunneridae</taxon>
        <taxon>Pentapetalae</taxon>
        <taxon>asterids</taxon>
        <taxon>lamiids</taxon>
        <taxon>Lamiales</taxon>
        <taxon>Gesneriaceae</taxon>
        <taxon>Didymocarpoideae</taxon>
        <taxon>Trichosporeae</taxon>
        <taxon>Loxocarpinae</taxon>
        <taxon>Dorcoceras</taxon>
    </lineage>
</organism>
<dbReference type="InterPro" id="IPR012337">
    <property type="entry name" value="RNaseH-like_sf"/>
</dbReference>
<accession>A0A2Z7BCN7</accession>
<dbReference type="GO" id="GO:0003676">
    <property type="term" value="F:nucleic acid binding"/>
    <property type="evidence" value="ECO:0007669"/>
    <property type="project" value="InterPro"/>
</dbReference>
<dbReference type="InterPro" id="IPR001584">
    <property type="entry name" value="Integrase_cat-core"/>
</dbReference>
<gene>
    <name evidence="2" type="ORF">F511_05652</name>
</gene>
<dbReference type="Gene3D" id="3.30.420.10">
    <property type="entry name" value="Ribonuclease H-like superfamily/Ribonuclease H"/>
    <property type="match status" value="1"/>
</dbReference>
<dbReference type="PROSITE" id="PS50994">
    <property type="entry name" value="INTEGRASE"/>
    <property type="match status" value="1"/>
</dbReference>